<evidence type="ECO:0000256" key="3">
    <source>
        <dbReference type="ARBA" id="ARBA00022777"/>
    </source>
</evidence>
<feature type="modified residue" description="4-aspartylphosphate" evidence="4">
    <location>
        <position position="732"/>
    </location>
</feature>
<dbReference type="InterPro" id="IPR001789">
    <property type="entry name" value="Sig_transdc_resp-reg_receiver"/>
</dbReference>
<dbReference type="SUPFAM" id="SSF52172">
    <property type="entry name" value="CheY-like"/>
    <property type="match status" value="1"/>
</dbReference>
<accession>A0A397U764</accession>
<evidence type="ECO:0000259" key="6">
    <source>
        <dbReference type="PROSITE" id="PS50110"/>
    </source>
</evidence>
<dbReference type="Proteomes" id="UP000266673">
    <property type="component" value="Unassembled WGS sequence"/>
</dbReference>
<evidence type="ECO:0000256" key="2">
    <source>
        <dbReference type="ARBA" id="ARBA00022679"/>
    </source>
</evidence>
<dbReference type="InterPro" id="IPR003018">
    <property type="entry name" value="GAF"/>
</dbReference>
<dbReference type="InterPro" id="IPR029016">
    <property type="entry name" value="GAF-like_dom_sf"/>
</dbReference>
<dbReference type="Pfam" id="PF01590">
    <property type="entry name" value="GAF"/>
    <property type="match status" value="1"/>
</dbReference>
<dbReference type="PROSITE" id="PS50109">
    <property type="entry name" value="HIS_KIN"/>
    <property type="match status" value="2"/>
</dbReference>
<dbReference type="SUPFAM" id="SSF55781">
    <property type="entry name" value="GAF domain-like"/>
    <property type="match status" value="1"/>
</dbReference>
<comment type="caution">
    <text evidence="7">The sequence shown here is derived from an EMBL/GenBank/DDBJ whole genome shotgun (WGS) entry which is preliminary data.</text>
</comment>
<dbReference type="CDD" id="cd00082">
    <property type="entry name" value="HisKA"/>
    <property type="match status" value="2"/>
</dbReference>
<dbReference type="SMART" id="SM00388">
    <property type="entry name" value="HisKA"/>
    <property type="match status" value="2"/>
</dbReference>
<keyword evidence="2" id="KW-0808">Transferase</keyword>
<keyword evidence="3" id="KW-0418">Kinase</keyword>
<gene>
    <name evidence="7" type="ORF">C2G38_2148201</name>
</gene>
<name>A0A397U764_9GLOM</name>
<evidence type="ECO:0000313" key="8">
    <source>
        <dbReference type="Proteomes" id="UP000266673"/>
    </source>
</evidence>
<keyword evidence="1 4" id="KW-0597">Phosphoprotein</keyword>
<sequence>MSTNDGINKQDEIKVIDLLNSRDWSSTCLGSQDSWEPSFKNTLNICFHSEFPTTIFCGPDLIYIYNQANARRLKSKHPKVFGRPFSETHPEYFDHEKSRYELIKSTRKGIFEKDLRFIQHNADYLEEVYMNRTMTPIFKEDGTFWGVVNMLYFTTHKVLAERRIKTLSDLANHINDADSLESACHIIMKSFRENDKDIPFALIYLIDSDKLISGFQPRVAHLISTTFNYKDLYNKNWDIPDNLLDTPKTINLIENPDESYDLYIEVNRTTANHLFLKCKSWPIHLVVKEDKDIKVLLKDGSQAMLFPIKTSYGSESILSSVLICGINPNRELDNDYINFLRSVVTYVSTTITNGKIREEERKQVEMLANLNHHKLMFFPNISRELLTPLTLILSPLDEAINLCMKETIMHSHLQIVQRNTHRLLKLVNNLLQFSNIECGQLEAHYCETDMAQFTQELASDFNSMAEKLGLDYIIDIPDSEKFKQALENDVYLDHEMFETIVYNLCSNAFKNTWSGQIKVRLYIENKNEKNTIILEVSDTGVGIPEDDLINIFQRFYRTKSQQSRSYEGTGIGLALVKELITYHGGEISVISKVGQGTTFKCQFLAGFKHLPKNQVYFNKKNNELNQERHLYTKKQLYLEEGLQWIQRNKSINKNFMLNPGSIDDSDNVENSKISSNMIKKHKILLVEDNFDMRNHLEELLRKEFEVYSVYNGYDAIIFLTKSNELPDLILSDVMMPNINGYALLNMLRFNTITRLIPFILLTARADENLGLDYGADDYLVKPFNSRELIARIHTNIKLSQLRNQLIFQQCKQEEIKQLLTSISSNILSGQDLDEILSEAIKDVYQILPCDRVFAISYEPSEFKNYTIIALSEDSEAISDTKLGQLEATVNQLESSDYEDKEFKIEVLPNTYCVDICKQVSMLSVMIKIHDKPWAGIKAHRSPNTSWSDSEIKLFRQISIQINLVFDYIALLEEKLLNESRLKFIKTNAKIKNMILSNMSHELRTPLGTIMSICSSFENEVLTVQQKELNKILLHASEVVLSTINDIPNIVNIEEYQSASVNRVFDLLDLFENAIEIFGEKAGNKEIELALNYNSDTLPKYVKSDPERLRLVLMNLLSNSIKFTKKGEVIMKVLLKSSSNESVKDKNFIKLLIILSDTGIGINSEFINNWKSNLKVDELKILQQDGTGFGLLACKQLVEINGGEMKIESQLGKGSKFWFTWNVEIVQASYAQKTSKHFINSSKILFDRLTNHSLKRILLIHPFKNIRDAITSCFKDCFNIDLFDKYNEGIEIAKYNKELYNRAPYSMAFINIDENNTDEVVKITLKLREIHDNDLLIIFIAFSNSNGRALVKKLIKKIGGKITSIFKPITLKKLLSHYFQNNIEEIIINEETLNIFKQ</sequence>
<dbReference type="PANTHER" id="PTHR43547:SF2">
    <property type="entry name" value="HYBRID SIGNAL TRANSDUCTION HISTIDINE KINASE C"/>
    <property type="match status" value="1"/>
</dbReference>
<dbReference type="InterPro" id="IPR005467">
    <property type="entry name" value="His_kinase_dom"/>
</dbReference>
<dbReference type="PROSITE" id="PS50110">
    <property type="entry name" value="RESPONSE_REGULATORY"/>
    <property type="match status" value="1"/>
</dbReference>
<dbReference type="PRINTS" id="PR00344">
    <property type="entry name" value="BCTRLSENSOR"/>
</dbReference>
<dbReference type="SUPFAM" id="SSF47384">
    <property type="entry name" value="Homodimeric domain of signal transducing histidine kinase"/>
    <property type="match status" value="2"/>
</dbReference>
<dbReference type="Pfam" id="PF00072">
    <property type="entry name" value="Response_reg"/>
    <property type="match status" value="1"/>
</dbReference>
<reference evidence="7 8" key="1">
    <citation type="submission" date="2018-06" db="EMBL/GenBank/DDBJ databases">
        <title>Comparative genomics reveals the genomic features of Rhizophagus irregularis, R. cerebriforme, R. diaphanum and Gigaspora rosea, and their symbiotic lifestyle signature.</title>
        <authorList>
            <person name="Morin E."/>
            <person name="San Clemente H."/>
            <person name="Chen E.C.H."/>
            <person name="De La Providencia I."/>
            <person name="Hainaut M."/>
            <person name="Kuo A."/>
            <person name="Kohler A."/>
            <person name="Murat C."/>
            <person name="Tang N."/>
            <person name="Roy S."/>
            <person name="Loubradou J."/>
            <person name="Henrissat B."/>
            <person name="Grigoriev I.V."/>
            <person name="Corradi N."/>
            <person name="Roux C."/>
            <person name="Martin F.M."/>
        </authorList>
    </citation>
    <scope>NUCLEOTIDE SEQUENCE [LARGE SCALE GENOMIC DNA]</scope>
    <source>
        <strain evidence="7 8">DAOM 194757</strain>
    </source>
</reference>
<dbReference type="SMART" id="SM00065">
    <property type="entry name" value="GAF"/>
    <property type="match status" value="1"/>
</dbReference>
<evidence type="ECO:0000259" key="5">
    <source>
        <dbReference type="PROSITE" id="PS50109"/>
    </source>
</evidence>
<dbReference type="GO" id="GO:0000155">
    <property type="term" value="F:phosphorelay sensor kinase activity"/>
    <property type="evidence" value="ECO:0007669"/>
    <property type="project" value="InterPro"/>
</dbReference>
<feature type="domain" description="Histidine kinase" evidence="5">
    <location>
        <begin position="997"/>
        <end position="1224"/>
    </location>
</feature>
<dbReference type="InterPro" id="IPR003594">
    <property type="entry name" value="HATPase_dom"/>
</dbReference>
<dbReference type="InterPro" id="IPR003661">
    <property type="entry name" value="HisK_dim/P_dom"/>
</dbReference>
<proteinExistence type="predicted"/>
<dbReference type="OrthoDB" id="60033at2759"/>
<protein>
    <recommendedName>
        <fullName evidence="9">Histidine kinase-like ATPase</fullName>
    </recommendedName>
</protein>
<dbReference type="Gene3D" id="3.30.565.10">
    <property type="entry name" value="Histidine kinase-like ATPase, C-terminal domain"/>
    <property type="match status" value="2"/>
</dbReference>
<evidence type="ECO:0000256" key="4">
    <source>
        <dbReference type="PROSITE-ProRule" id="PRU00169"/>
    </source>
</evidence>
<dbReference type="Gene3D" id="3.30.450.20">
    <property type="entry name" value="PAS domain"/>
    <property type="match status" value="1"/>
</dbReference>
<dbReference type="CDD" id="cd17574">
    <property type="entry name" value="REC_OmpR"/>
    <property type="match status" value="1"/>
</dbReference>
<dbReference type="InterPro" id="IPR036097">
    <property type="entry name" value="HisK_dim/P_sf"/>
</dbReference>
<dbReference type="Gene3D" id="1.10.287.130">
    <property type="match status" value="2"/>
</dbReference>
<dbReference type="InterPro" id="IPR004358">
    <property type="entry name" value="Sig_transdc_His_kin-like_C"/>
</dbReference>
<dbReference type="InterPro" id="IPR036890">
    <property type="entry name" value="HATPase_C_sf"/>
</dbReference>
<evidence type="ECO:0000313" key="7">
    <source>
        <dbReference type="EMBL" id="RIB06112.1"/>
    </source>
</evidence>
<dbReference type="Pfam" id="PF02518">
    <property type="entry name" value="HATPase_c"/>
    <property type="match status" value="2"/>
</dbReference>
<dbReference type="EMBL" id="QKWP01001867">
    <property type="protein sequence ID" value="RIB06112.1"/>
    <property type="molecule type" value="Genomic_DNA"/>
</dbReference>
<feature type="domain" description="Histidine kinase" evidence="5">
    <location>
        <begin position="380"/>
        <end position="607"/>
    </location>
</feature>
<dbReference type="Pfam" id="PF00512">
    <property type="entry name" value="HisKA"/>
    <property type="match status" value="2"/>
</dbReference>
<dbReference type="InterPro" id="IPR011006">
    <property type="entry name" value="CheY-like_superfamily"/>
</dbReference>
<dbReference type="PANTHER" id="PTHR43547">
    <property type="entry name" value="TWO-COMPONENT HISTIDINE KINASE"/>
    <property type="match status" value="1"/>
</dbReference>
<evidence type="ECO:0000256" key="1">
    <source>
        <dbReference type="ARBA" id="ARBA00022553"/>
    </source>
</evidence>
<feature type="domain" description="Response regulatory" evidence="6">
    <location>
        <begin position="682"/>
        <end position="796"/>
    </location>
</feature>
<dbReference type="Gene3D" id="3.40.50.2300">
    <property type="match status" value="1"/>
</dbReference>
<evidence type="ECO:0008006" key="9">
    <source>
        <dbReference type="Google" id="ProtNLM"/>
    </source>
</evidence>
<organism evidence="7 8">
    <name type="scientific">Gigaspora rosea</name>
    <dbReference type="NCBI Taxonomy" id="44941"/>
    <lineage>
        <taxon>Eukaryota</taxon>
        <taxon>Fungi</taxon>
        <taxon>Fungi incertae sedis</taxon>
        <taxon>Mucoromycota</taxon>
        <taxon>Glomeromycotina</taxon>
        <taxon>Glomeromycetes</taxon>
        <taxon>Diversisporales</taxon>
        <taxon>Gigasporaceae</taxon>
        <taxon>Gigaspora</taxon>
    </lineage>
</organism>
<dbReference type="STRING" id="44941.A0A397U764"/>
<dbReference type="SMART" id="SM00448">
    <property type="entry name" value="REC"/>
    <property type="match status" value="1"/>
</dbReference>
<dbReference type="Gene3D" id="3.30.450.40">
    <property type="match status" value="1"/>
</dbReference>
<dbReference type="SUPFAM" id="SSF55874">
    <property type="entry name" value="ATPase domain of HSP90 chaperone/DNA topoisomerase II/histidine kinase"/>
    <property type="match status" value="2"/>
</dbReference>
<dbReference type="SMART" id="SM00387">
    <property type="entry name" value="HATPase_c"/>
    <property type="match status" value="2"/>
</dbReference>
<keyword evidence="8" id="KW-1185">Reference proteome</keyword>